<accession>A0ABX8SW89</accession>
<dbReference type="RefSeq" id="WP_219235249.1">
    <property type="nucleotide sequence ID" value="NZ_CP049362.1"/>
</dbReference>
<proteinExistence type="predicted"/>
<reference evidence="4 5" key="1">
    <citation type="submission" date="2020-02" db="EMBL/GenBank/DDBJ databases">
        <title>Partial ammonium oxidation to N2 by heterotrophic bacteria.</title>
        <authorList>
            <person name="Wu M."/>
        </authorList>
    </citation>
    <scope>NUCLEOTIDE SEQUENCE [LARGE SCALE GENOMIC DNA]</scope>
    <source>
        <strain evidence="4 5">HO-1</strain>
    </source>
</reference>
<evidence type="ECO:0000256" key="1">
    <source>
        <dbReference type="ARBA" id="ARBA00005187"/>
    </source>
</evidence>
<comment type="pathway">
    <text evidence="1">Amino-acid biosynthesis; L-asparagine biosynthesis; L-asparagine from L-aspartate (L-Gln route): step 1/1.</text>
</comment>
<evidence type="ECO:0000256" key="3">
    <source>
        <dbReference type="ARBA" id="ARBA00048741"/>
    </source>
</evidence>
<comment type="catalytic activity">
    <reaction evidence="3">
        <text>L-aspartate + L-glutamine + ATP + H2O = L-asparagine + L-glutamate + AMP + diphosphate + H(+)</text>
        <dbReference type="Rhea" id="RHEA:12228"/>
        <dbReference type="ChEBI" id="CHEBI:15377"/>
        <dbReference type="ChEBI" id="CHEBI:15378"/>
        <dbReference type="ChEBI" id="CHEBI:29985"/>
        <dbReference type="ChEBI" id="CHEBI:29991"/>
        <dbReference type="ChEBI" id="CHEBI:30616"/>
        <dbReference type="ChEBI" id="CHEBI:33019"/>
        <dbReference type="ChEBI" id="CHEBI:58048"/>
        <dbReference type="ChEBI" id="CHEBI:58359"/>
        <dbReference type="ChEBI" id="CHEBI:456215"/>
        <dbReference type="EC" id="6.3.5.4"/>
    </reaction>
</comment>
<keyword evidence="5" id="KW-1185">Reference proteome</keyword>
<evidence type="ECO:0000313" key="5">
    <source>
        <dbReference type="Proteomes" id="UP000826050"/>
    </source>
</evidence>
<protein>
    <recommendedName>
        <fullName evidence="2">asparagine synthase (glutamine-hydrolyzing)</fullName>
        <ecNumber evidence="2">6.3.5.4</ecNumber>
    </recommendedName>
</protein>
<dbReference type="EMBL" id="CP049362">
    <property type="protein sequence ID" value="QXX80310.1"/>
    <property type="molecule type" value="Genomic_DNA"/>
</dbReference>
<name>A0ABX8SW89_9BURK</name>
<dbReference type="PANTHER" id="PTHR43284">
    <property type="entry name" value="ASPARAGINE SYNTHETASE (GLUTAMINE-HYDROLYZING)"/>
    <property type="match status" value="1"/>
</dbReference>
<dbReference type="Proteomes" id="UP000826050">
    <property type="component" value="Chromosome"/>
</dbReference>
<organism evidence="4 5">
    <name type="scientific">Alcaligenes ammonioxydans</name>
    <dbReference type="NCBI Taxonomy" id="2582914"/>
    <lineage>
        <taxon>Bacteria</taxon>
        <taxon>Pseudomonadati</taxon>
        <taxon>Pseudomonadota</taxon>
        <taxon>Betaproteobacteria</taxon>
        <taxon>Burkholderiales</taxon>
        <taxon>Alcaligenaceae</taxon>
        <taxon>Alcaligenes</taxon>
    </lineage>
</organism>
<sequence>MLKELDLKYRFGFLIETKQEKLNTSHCSFLNSWDFTQCGEAVIAHHHEAKISKFQFKDHFVFTLGDIFCAHGTENLENTLKQFTEENDWDAIDNLSGRFAILTYNKKNNSFEKILTDPIGSRTLFYSTIQPGLVASHSSLLAEILNINRDQETIEFTKSEDFLTIRTKFLPADLTMYKNIYGLPANHYYSFEEHKAIRFWPRNPIKPNNIENLLEISKEYLLKQIEYFSALGKRPVIGLTGGVDCRSIIAAWNSRKIHFKCLTWNRNLSNEEVIIIKKISSHLYADSYFLDVKKTENTEPFKALKNSGYINRGSFIGGAVLTAQTAEFSGPSDIFVRGLGGEILRGMFNKKTSKESKIEDGTYAINLYKTSRLKNPTTEFRLFVEKSYNDFFDRINLKNQKLFNYDFGDLIYWEQRMSMWAASLLNEADPALKNIAGLNSRKMYEAAYGLPDEERFQRELLLKITSNFDPYLANLPVT</sequence>
<evidence type="ECO:0000313" key="4">
    <source>
        <dbReference type="EMBL" id="QXX80310.1"/>
    </source>
</evidence>
<dbReference type="PANTHER" id="PTHR43284:SF1">
    <property type="entry name" value="ASPARAGINE SYNTHETASE"/>
    <property type="match status" value="1"/>
</dbReference>
<dbReference type="EC" id="6.3.5.4" evidence="2"/>
<dbReference type="InterPro" id="IPR051786">
    <property type="entry name" value="ASN_synthetase/amidase"/>
</dbReference>
<gene>
    <name evidence="4" type="ORF">FE795_15650</name>
</gene>
<evidence type="ECO:0000256" key="2">
    <source>
        <dbReference type="ARBA" id="ARBA00012737"/>
    </source>
</evidence>